<dbReference type="Pfam" id="PF04230">
    <property type="entry name" value="PS_pyruv_trans"/>
    <property type="match status" value="1"/>
</dbReference>
<organism evidence="2 3">
    <name type="scientific">Candidatus Eubacterium faecale</name>
    <dbReference type="NCBI Taxonomy" id="2838568"/>
    <lineage>
        <taxon>Bacteria</taxon>
        <taxon>Bacillati</taxon>
        <taxon>Bacillota</taxon>
        <taxon>Clostridia</taxon>
        <taxon>Eubacteriales</taxon>
        <taxon>Eubacteriaceae</taxon>
        <taxon>Eubacterium</taxon>
    </lineage>
</organism>
<evidence type="ECO:0000313" key="3">
    <source>
        <dbReference type="Proteomes" id="UP000823877"/>
    </source>
</evidence>
<dbReference type="InterPro" id="IPR007345">
    <property type="entry name" value="Polysacch_pyruvyl_Trfase"/>
</dbReference>
<dbReference type="Proteomes" id="UP000823877">
    <property type="component" value="Unassembled WGS sequence"/>
</dbReference>
<keyword evidence="2" id="KW-0808">Transferase</keyword>
<sequence>MKVGIITFQRADNYGSLLQCYALYKSVESFGVDVEVVDYRNPYIERAYVGLPNFRKNFIVWGKQAYTRFSNYSNVLKKHAAFEKLIGSMHFSEGLKKKDILHNGLDYDLIFTGSDQIWNPVMTNGFDDVYYLNFPGIFFRCSYAASLGNSKSKKLDPQKLKTRIDRMDRISVREQSACETIYALTGKNAQVCVDPTLLLSRKEWEALCEKADIDTEERYILLYYLDDNKDLVKIAQSLAKKHSAKIICCNKNPVSGENIQWIGDLGPVDFVKLVKDAAAVVASSFHAAVFSVIFGKALYAIPHPETGERVKTLAALCGFSDGFYKSFEDFESQNGASLPVSYDYTNLQKAVAESKDFINNAVETAKRRNQVPER</sequence>
<dbReference type="AlphaFoldDB" id="A0A9D2S803"/>
<comment type="caution">
    <text evidence="2">The sequence shown here is derived from an EMBL/GenBank/DDBJ whole genome shotgun (WGS) entry which is preliminary data.</text>
</comment>
<gene>
    <name evidence="2" type="ORF">IAA37_00120</name>
</gene>
<feature type="domain" description="Polysaccharide pyruvyl transferase" evidence="1">
    <location>
        <begin position="13"/>
        <end position="301"/>
    </location>
</feature>
<dbReference type="EMBL" id="DWXN01000001">
    <property type="protein sequence ID" value="HJB74067.1"/>
    <property type="molecule type" value="Genomic_DNA"/>
</dbReference>
<name>A0A9D2S803_9FIRM</name>
<dbReference type="GO" id="GO:0016740">
    <property type="term" value="F:transferase activity"/>
    <property type="evidence" value="ECO:0007669"/>
    <property type="project" value="UniProtKB-KW"/>
</dbReference>
<evidence type="ECO:0000259" key="1">
    <source>
        <dbReference type="Pfam" id="PF04230"/>
    </source>
</evidence>
<protein>
    <submittedName>
        <fullName evidence="2">Polysaccharide pyruvyl transferase family protein</fullName>
    </submittedName>
</protein>
<accession>A0A9D2S803</accession>
<evidence type="ECO:0000313" key="2">
    <source>
        <dbReference type="EMBL" id="HJB74067.1"/>
    </source>
</evidence>
<proteinExistence type="predicted"/>
<reference evidence="2" key="1">
    <citation type="journal article" date="2021" name="PeerJ">
        <title>Extensive microbial diversity within the chicken gut microbiome revealed by metagenomics and culture.</title>
        <authorList>
            <person name="Gilroy R."/>
            <person name="Ravi A."/>
            <person name="Getino M."/>
            <person name="Pursley I."/>
            <person name="Horton D.L."/>
            <person name="Alikhan N.F."/>
            <person name="Baker D."/>
            <person name="Gharbi K."/>
            <person name="Hall N."/>
            <person name="Watson M."/>
            <person name="Adriaenssens E.M."/>
            <person name="Foster-Nyarko E."/>
            <person name="Jarju S."/>
            <person name="Secka A."/>
            <person name="Antonio M."/>
            <person name="Oren A."/>
            <person name="Chaudhuri R.R."/>
            <person name="La Ragione R."/>
            <person name="Hildebrand F."/>
            <person name="Pallen M.J."/>
        </authorList>
    </citation>
    <scope>NUCLEOTIDE SEQUENCE</scope>
    <source>
        <strain evidence="2">CHK188-16595</strain>
    </source>
</reference>
<reference evidence="2" key="2">
    <citation type="submission" date="2021-04" db="EMBL/GenBank/DDBJ databases">
        <authorList>
            <person name="Gilroy R."/>
        </authorList>
    </citation>
    <scope>NUCLEOTIDE SEQUENCE</scope>
    <source>
        <strain evidence="2">CHK188-16595</strain>
    </source>
</reference>